<dbReference type="HAMAP" id="MF_00151">
    <property type="entry name" value="PPAT_bact"/>
    <property type="match status" value="1"/>
</dbReference>
<dbReference type="GO" id="GO:0015937">
    <property type="term" value="P:coenzyme A biosynthetic process"/>
    <property type="evidence" value="ECO:0007669"/>
    <property type="project" value="UniProtKB-UniRule"/>
</dbReference>
<dbReference type="Pfam" id="PF01467">
    <property type="entry name" value="CTP_transf_like"/>
    <property type="match status" value="1"/>
</dbReference>
<sequence>MKIGIYPGSFDPFTEGHNDILQRALKIFDKVVIAVVKNSAKNYLFSLEERVAMISHLFHDHKKISCVGLNSKLTVDLASELNAQAIIRGLRAVSDFEYEFQIASINRSQNSDVESVFFTPDEKLTFISSSMVKELASYGGDISKFVHSDIAKSLEEKFNN</sequence>
<dbReference type="GO" id="GO:0005737">
    <property type="term" value="C:cytoplasm"/>
    <property type="evidence" value="ECO:0007669"/>
    <property type="project" value="UniProtKB-SubCell"/>
</dbReference>
<keyword evidence="5 9" id="KW-0067">ATP-binding</keyword>
<dbReference type="PANTHER" id="PTHR21342:SF1">
    <property type="entry name" value="PHOSPHOPANTETHEINE ADENYLYLTRANSFERASE"/>
    <property type="match status" value="1"/>
</dbReference>
<evidence type="ECO:0000259" key="10">
    <source>
        <dbReference type="Pfam" id="PF01467"/>
    </source>
</evidence>
<dbReference type="PRINTS" id="PR01020">
    <property type="entry name" value="LPSBIOSNTHSS"/>
</dbReference>
<protein>
    <recommendedName>
        <fullName evidence="9">Phosphopantetheine adenylyltransferase</fullName>
        <ecNumber evidence="9">2.7.7.3</ecNumber>
    </recommendedName>
    <alternativeName>
        <fullName evidence="9">Dephospho-CoA pyrophosphorylase</fullName>
    </alternativeName>
    <alternativeName>
        <fullName evidence="9">Pantetheine-phosphate adenylyltransferase</fullName>
        <shortName evidence="9">PPAT</shortName>
    </alternativeName>
</protein>
<name>A0A520MQX7_9GAMM</name>
<dbReference type="EMBL" id="SHBL01000031">
    <property type="protein sequence ID" value="RZO23609.1"/>
    <property type="molecule type" value="Genomic_DNA"/>
</dbReference>
<comment type="caution">
    <text evidence="11">The sequence shown here is derived from an EMBL/GenBank/DDBJ whole genome shotgun (WGS) entry which is preliminary data.</text>
</comment>
<feature type="binding site" evidence="9">
    <location>
        <begin position="9"/>
        <end position="10"/>
    </location>
    <ligand>
        <name>ATP</name>
        <dbReference type="ChEBI" id="CHEBI:30616"/>
    </ligand>
</feature>
<keyword evidence="3 9" id="KW-0548">Nucleotidyltransferase</keyword>
<comment type="subunit">
    <text evidence="9">Homohexamer.</text>
</comment>
<comment type="subcellular location">
    <subcellularLocation>
        <location evidence="9">Cytoplasm</location>
    </subcellularLocation>
</comment>
<reference evidence="11 12" key="1">
    <citation type="submission" date="2019-02" db="EMBL/GenBank/DDBJ databases">
        <title>Prokaryotic population dynamics and viral predation in marine succession experiment using metagenomics: the confinement effect.</title>
        <authorList>
            <person name="Haro-Moreno J.M."/>
            <person name="Rodriguez-Valera F."/>
            <person name="Lopez-Perez M."/>
        </authorList>
    </citation>
    <scope>NUCLEOTIDE SEQUENCE [LARGE SCALE GENOMIC DNA]</scope>
    <source>
        <strain evidence="11">MED-G166</strain>
    </source>
</reference>
<dbReference type="Proteomes" id="UP000320146">
    <property type="component" value="Unassembled WGS sequence"/>
</dbReference>
<dbReference type="InterPro" id="IPR001980">
    <property type="entry name" value="PPAT"/>
</dbReference>
<keyword evidence="2 9" id="KW-0808">Transferase</keyword>
<feature type="binding site" evidence="9">
    <location>
        <position position="88"/>
    </location>
    <ligand>
        <name>substrate</name>
    </ligand>
</feature>
<dbReference type="AlphaFoldDB" id="A0A520MQX7"/>
<dbReference type="Gene3D" id="3.40.50.620">
    <property type="entry name" value="HUPs"/>
    <property type="match status" value="1"/>
</dbReference>
<feature type="domain" description="Cytidyltransferase-like" evidence="10">
    <location>
        <begin position="5"/>
        <end position="134"/>
    </location>
</feature>
<keyword evidence="4 9" id="KW-0547">Nucleotide-binding</keyword>
<dbReference type="GO" id="GO:0005524">
    <property type="term" value="F:ATP binding"/>
    <property type="evidence" value="ECO:0007669"/>
    <property type="project" value="UniProtKB-KW"/>
</dbReference>
<keyword evidence="6 9" id="KW-0460">Magnesium</keyword>
<feature type="binding site" evidence="9">
    <location>
        <begin position="89"/>
        <end position="91"/>
    </location>
    <ligand>
        <name>ATP</name>
        <dbReference type="ChEBI" id="CHEBI:30616"/>
    </ligand>
</feature>
<evidence type="ECO:0000256" key="8">
    <source>
        <dbReference type="ARBA" id="ARBA00029346"/>
    </source>
</evidence>
<comment type="function">
    <text evidence="9">Reversibly transfers an adenylyl group from ATP to 4'-phosphopantetheine, yielding dephospho-CoA (dPCoA) and pyrophosphate.</text>
</comment>
<feature type="binding site" evidence="9">
    <location>
        <position position="17"/>
    </location>
    <ligand>
        <name>ATP</name>
        <dbReference type="ChEBI" id="CHEBI:30616"/>
    </ligand>
</feature>
<evidence type="ECO:0000256" key="9">
    <source>
        <dbReference type="HAMAP-Rule" id="MF_00151"/>
    </source>
</evidence>
<evidence type="ECO:0000256" key="6">
    <source>
        <dbReference type="ARBA" id="ARBA00022842"/>
    </source>
</evidence>
<evidence type="ECO:0000313" key="11">
    <source>
        <dbReference type="EMBL" id="RZO23609.1"/>
    </source>
</evidence>
<gene>
    <name evidence="9" type="primary">coaD</name>
    <name evidence="11" type="ORF">EVA99_03520</name>
</gene>
<feature type="site" description="Transition state stabilizer" evidence="9">
    <location>
        <position position="17"/>
    </location>
</feature>
<comment type="pathway">
    <text evidence="9">Cofactor biosynthesis; coenzyme A biosynthesis; CoA from (R)-pantothenate: step 4/5.</text>
</comment>
<feature type="binding site" evidence="9">
    <location>
        <position position="9"/>
    </location>
    <ligand>
        <name>substrate</name>
    </ligand>
</feature>
<accession>A0A520MQX7</accession>
<organism evidence="11 12">
    <name type="scientific">SAR86 cluster bacterium</name>
    <dbReference type="NCBI Taxonomy" id="2030880"/>
    <lineage>
        <taxon>Bacteria</taxon>
        <taxon>Pseudomonadati</taxon>
        <taxon>Pseudomonadota</taxon>
        <taxon>Gammaproteobacteria</taxon>
        <taxon>SAR86 cluster</taxon>
    </lineage>
</organism>
<comment type="cofactor">
    <cofactor evidence="9">
        <name>Mg(2+)</name>
        <dbReference type="ChEBI" id="CHEBI:18420"/>
    </cofactor>
</comment>
<feature type="binding site" evidence="9">
    <location>
        <begin position="124"/>
        <end position="130"/>
    </location>
    <ligand>
        <name>ATP</name>
        <dbReference type="ChEBI" id="CHEBI:30616"/>
    </ligand>
</feature>
<feature type="binding site" evidence="9">
    <location>
        <position position="74"/>
    </location>
    <ligand>
        <name>substrate</name>
    </ligand>
</feature>
<dbReference type="SUPFAM" id="SSF52374">
    <property type="entry name" value="Nucleotidylyl transferase"/>
    <property type="match status" value="1"/>
</dbReference>
<dbReference type="EC" id="2.7.7.3" evidence="9"/>
<dbReference type="NCBIfam" id="TIGR00125">
    <property type="entry name" value="cyt_tran_rel"/>
    <property type="match status" value="1"/>
</dbReference>
<comment type="similarity">
    <text evidence="9">Belongs to the bacterial CoaD family.</text>
</comment>
<feature type="binding site" evidence="9">
    <location>
        <position position="99"/>
    </location>
    <ligand>
        <name>ATP</name>
        <dbReference type="ChEBI" id="CHEBI:30616"/>
    </ligand>
</feature>
<evidence type="ECO:0000256" key="3">
    <source>
        <dbReference type="ARBA" id="ARBA00022695"/>
    </source>
</evidence>
<keyword evidence="7 9" id="KW-0173">Coenzyme A biosynthesis</keyword>
<evidence type="ECO:0000256" key="7">
    <source>
        <dbReference type="ARBA" id="ARBA00022993"/>
    </source>
</evidence>
<feature type="binding site" evidence="9">
    <location>
        <position position="41"/>
    </location>
    <ligand>
        <name>substrate</name>
    </ligand>
</feature>
<dbReference type="UniPathway" id="UPA00241">
    <property type="reaction ID" value="UER00355"/>
</dbReference>
<dbReference type="CDD" id="cd02163">
    <property type="entry name" value="PPAT"/>
    <property type="match status" value="1"/>
</dbReference>
<evidence type="ECO:0000256" key="4">
    <source>
        <dbReference type="ARBA" id="ARBA00022741"/>
    </source>
</evidence>
<evidence type="ECO:0000256" key="1">
    <source>
        <dbReference type="ARBA" id="ARBA00022490"/>
    </source>
</evidence>
<evidence type="ECO:0000313" key="12">
    <source>
        <dbReference type="Proteomes" id="UP000320146"/>
    </source>
</evidence>
<dbReference type="InterPro" id="IPR004821">
    <property type="entry name" value="Cyt_trans-like"/>
</dbReference>
<dbReference type="NCBIfam" id="TIGR01510">
    <property type="entry name" value="coaD_prev_kdtB"/>
    <property type="match status" value="1"/>
</dbReference>
<proteinExistence type="inferred from homology"/>
<dbReference type="PANTHER" id="PTHR21342">
    <property type="entry name" value="PHOSPHOPANTETHEINE ADENYLYLTRANSFERASE"/>
    <property type="match status" value="1"/>
</dbReference>
<dbReference type="GO" id="GO:0004595">
    <property type="term" value="F:pantetheine-phosphate adenylyltransferase activity"/>
    <property type="evidence" value="ECO:0007669"/>
    <property type="project" value="UniProtKB-UniRule"/>
</dbReference>
<keyword evidence="1 9" id="KW-0963">Cytoplasm</keyword>
<dbReference type="InterPro" id="IPR014729">
    <property type="entry name" value="Rossmann-like_a/b/a_fold"/>
</dbReference>
<evidence type="ECO:0000256" key="5">
    <source>
        <dbReference type="ARBA" id="ARBA00022840"/>
    </source>
</evidence>
<evidence type="ECO:0000256" key="2">
    <source>
        <dbReference type="ARBA" id="ARBA00022679"/>
    </source>
</evidence>
<comment type="catalytic activity">
    <reaction evidence="8 9">
        <text>(R)-4'-phosphopantetheine + ATP + H(+) = 3'-dephospho-CoA + diphosphate</text>
        <dbReference type="Rhea" id="RHEA:19801"/>
        <dbReference type="ChEBI" id="CHEBI:15378"/>
        <dbReference type="ChEBI" id="CHEBI:30616"/>
        <dbReference type="ChEBI" id="CHEBI:33019"/>
        <dbReference type="ChEBI" id="CHEBI:57328"/>
        <dbReference type="ChEBI" id="CHEBI:61723"/>
        <dbReference type="EC" id="2.7.7.3"/>
    </reaction>
</comment>